<organism evidence="10 11">
    <name type="scientific">Pelomicrobium methylotrophicum</name>
    <dbReference type="NCBI Taxonomy" id="2602750"/>
    <lineage>
        <taxon>Bacteria</taxon>
        <taxon>Pseudomonadati</taxon>
        <taxon>Pseudomonadota</taxon>
        <taxon>Hydrogenophilia</taxon>
        <taxon>Hydrogenophilia incertae sedis</taxon>
        <taxon>Pelomicrobium</taxon>
    </lineage>
</organism>
<dbReference type="InterPro" id="IPR030616">
    <property type="entry name" value="Aur-like"/>
</dbReference>
<dbReference type="InterPro" id="IPR011009">
    <property type="entry name" value="Kinase-like_dom_sf"/>
</dbReference>
<dbReference type="GO" id="GO:0004674">
    <property type="term" value="F:protein serine/threonine kinase activity"/>
    <property type="evidence" value="ECO:0007669"/>
    <property type="project" value="UniProtKB-KW"/>
</dbReference>
<dbReference type="CDD" id="cd14014">
    <property type="entry name" value="STKc_PknB_like"/>
    <property type="match status" value="1"/>
</dbReference>
<gene>
    <name evidence="10" type="ORF">FR698_08335</name>
</gene>
<dbReference type="InterPro" id="IPR008271">
    <property type="entry name" value="Ser/Thr_kinase_AS"/>
</dbReference>
<dbReference type="InParanoid" id="A0A5C7EX03"/>
<dbReference type="InterPro" id="IPR018490">
    <property type="entry name" value="cNMP-bd_dom_sf"/>
</dbReference>
<evidence type="ECO:0000313" key="11">
    <source>
        <dbReference type="Proteomes" id="UP000321201"/>
    </source>
</evidence>
<keyword evidence="2" id="KW-0140">cGMP</keyword>
<dbReference type="AlphaFoldDB" id="A0A5C7EX03"/>
<evidence type="ECO:0000259" key="8">
    <source>
        <dbReference type="PROSITE" id="PS50011"/>
    </source>
</evidence>
<dbReference type="Gene3D" id="1.10.510.10">
    <property type="entry name" value="Transferase(Phosphotransferase) domain 1"/>
    <property type="match status" value="1"/>
</dbReference>
<dbReference type="SMART" id="SM00100">
    <property type="entry name" value="cNMP"/>
    <property type="match status" value="1"/>
</dbReference>
<dbReference type="EMBL" id="VPFL01000010">
    <property type="protein sequence ID" value="TXF11780.1"/>
    <property type="molecule type" value="Genomic_DNA"/>
</dbReference>
<dbReference type="CDD" id="cd00038">
    <property type="entry name" value="CAP_ED"/>
    <property type="match status" value="1"/>
</dbReference>
<dbReference type="PROSITE" id="PS50042">
    <property type="entry name" value="CNMP_BINDING_3"/>
    <property type="match status" value="1"/>
</dbReference>
<keyword evidence="11" id="KW-1185">Reference proteome</keyword>
<evidence type="ECO:0000313" key="10">
    <source>
        <dbReference type="EMBL" id="TXF11780.1"/>
    </source>
</evidence>
<dbReference type="GO" id="GO:0030553">
    <property type="term" value="F:cGMP binding"/>
    <property type="evidence" value="ECO:0007669"/>
    <property type="project" value="UniProtKB-KW"/>
</dbReference>
<dbReference type="SUPFAM" id="SSF56112">
    <property type="entry name" value="Protein kinase-like (PK-like)"/>
    <property type="match status" value="1"/>
</dbReference>
<dbReference type="Gene3D" id="3.30.200.20">
    <property type="entry name" value="Phosphorylase Kinase, domain 1"/>
    <property type="match status" value="1"/>
</dbReference>
<dbReference type="PANTHER" id="PTHR24350">
    <property type="entry name" value="SERINE/THREONINE-PROTEIN KINASE IAL-RELATED"/>
    <property type="match status" value="1"/>
</dbReference>
<dbReference type="InterPro" id="IPR000719">
    <property type="entry name" value="Prot_kinase_dom"/>
</dbReference>
<reference evidence="10 11" key="1">
    <citation type="submission" date="2019-08" db="EMBL/GenBank/DDBJ databases">
        <title>Pelomicrobium methylotrophicum gen. nov., sp. nov. a moderately thermophilic, facultatively anaerobic, lithoautotrophic and methylotrophic bacterium isolated from a terrestrial mud volcano.</title>
        <authorList>
            <person name="Slobodkina G.B."/>
            <person name="Merkel A.Y."/>
            <person name="Slobodkin A.I."/>
        </authorList>
    </citation>
    <scope>NUCLEOTIDE SEQUENCE [LARGE SCALE GENOMIC DNA]</scope>
    <source>
        <strain evidence="10 11">SM250</strain>
    </source>
</reference>
<dbReference type="InterPro" id="IPR000595">
    <property type="entry name" value="cNMP-bd_dom"/>
</dbReference>
<keyword evidence="4" id="KW-0547">Nucleotide-binding</keyword>
<dbReference type="SUPFAM" id="SSF51206">
    <property type="entry name" value="cAMP-binding domain-like"/>
    <property type="match status" value="1"/>
</dbReference>
<comment type="caution">
    <text evidence="10">The sequence shown here is derived from an EMBL/GenBank/DDBJ whole genome shotgun (WGS) entry which is preliminary data.</text>
</comment>
<feature type="domain" description="Cyclic nucleotide-binding" evidence="9">
    <location>
        <begin position="315"/>
        <end position="413"/>
    </location>
</feature>
<dbReference type="Proteomes" id="UP000321201">
    <property type="component" value="Unassembled WGS sequence"/>
</dbReference>
<name>A0A5C7EX03_9PROT</name>
<sequence length="440" mass="49085">MIGPGVAPLPLEMPTGTTAPPSLEYVGKYRIIRELGRGSTCRVYLAQDPFNDREVAIKVIFPHGQGGTRENKRFMRAFMSEAALAGRLKHPHIAAIYDAAMEESYSYLVMEYVPGGTLQQFCDPAHLLPVEQVVEIIFKCCRALDYAMRQGVIHRDVKPGNILVTQGTEIKISDFGTAFLQIADHTQLTGVGSPAYMSPEQIQEKELTHQTDIYSLGVVMYRLLTGRLPYESRHTDKLLDEILHVDPPPPSTHRPAIPAALDRIVMRAMRKEVHERYATWLEFAKDLAAVFSQLHGPGHAAADMEKFSALKQLPFFERFEDSQIWEVLGMATWTRIAKNAVIVQEGTVGESCFILVEGEVQVSRSSTELTRLGPGDCFGLVLYFEERSRARTTTVTALTDCSLLELPAAALNRASEACQAQLNKAFLRLLVNRLERPSKP</sequence>
<dbReference type="InterPro" id="IPR014710">
    <property type="entry name" value="RmlC-like_jellyroll"/>
</dbReference>
<keyword evidence="1" id="KW-0723">Serine/threonine-protein kinase</keyword>
<dbReference type="OrthoDB" id="5293405at2"/>
<evidence type="ECO:0000256" key="7">
    <source>
        <dbReference type="ARBA" id="ARBA00022992"/>
    </source>
</evidence>
<dbReference type="PROSITE" id="PS50011">
    <property type="entry name" value="PROTEIN_KINASE_DOM"/>
    <property type="match status" value="1"/>
</dbReference>
<dbReference type="Gene3D" id="2.60.120.10">
    <property type="entry name" value="Jelly Rolls"/>
    <property type="match status" value="1"/>
</dbReference>
<evidence type="ECO:0000256" key="6">
    <source>
        <dbReference type="ARBA" id="ARBA00022840"/>
    </source>
</evidence>
<keyword evidence="7" id="KW-0142">cGMP-binding</keyword>
<evidence type="ECO:0000256" key="3">
    <source>
        <dbReference type="ARBA" id="ARBA00022679"/>
    </source>
</evidence>
<evidence type="ECO:0000259" key="9">
    <source>
        <dbReference type="PROSITE" id="PS50042"/>
    </source>
</evidence>
<protein>
    <submittedName>
        <fullName evidence="10">Protein kinase</fullName>
    </submittedName>
</protein>
<keyword evidence="5 10" id="KW-0418">Kinase</keyword>
<evidence type="ECO:0000256" key="5">
    <source>
        <dbReference type="ARBA" id="ARBA00022777"/>
    </source>
</evidence>
<keyword evidence="3" id="KW-0808">Transferase</keyword>
<dbReference type="Pfam" id="PF00027">
    <property type="entry name" value="cNMP_binding"/>
    <property type="match status" value="1"/>
</dbReference>
<proteinExistence type="predicted"/>
<dbReference type="PROSITE" id="PS00108">
    <property type="entry name" value="PROTEIN_KINASE_ST"/>
    <property type="match status" value="1"/>
</dbReference>
<evidence type="ECO:0000256" key="4">
    <source>
        <dbReference type="ARBA" id="ARBA00022741"/>
    </source>
</evidence>
<evidence type="ECO:0000256" key="1">
    <source>
        <dbReference type="ARBA" id="ARBA00022527"/>
    </source>
</evidence>
<dbReference type="Pfam" id="PF00069">
    <property type="entry name" value="Pkinase"/>
    <property type="match status" value="1"/>
</dbReference>
<accession>A0A5C7EX03</accession>
<keyword evidence="6" id="KW-0067">ATP-binding</keyword>
<evidence type="ECO:0000256" key="2">
    <source>
        <dbReference type="ARBA" id="ARBA00022535"/>
    </source>
</evidence>
<feature type="domain" description="Protein kinase" evidence="8">
    <location>
        <begin position="29"/>
        <end position="291"/>
    </location>
</feature>
<dbReference type="GO" id="GO:0005524">
    <property type="term" value="F:ATP binding"/>
    <property type="evidence" value="ECO:0007669"/>
    <property type="project" value="UniProtKB-KW"/>
</dbReference>
<dbReference type="SMART" id="SM00220">
    <property type="entry name" value="S_TKc"/>
    <property type="match status" value="1"/>
</dbReference>